<dbReference type="InterPro" id="IPR020892">
    <property type="entry name" value="Cyclophilin-type_PPIase_CS"/>
</dbReference>
<dbReference type="Gene3D" id="2.40.100.10">
    <property type="entry name" value="Cyclophilin-like"/>
    <property type="match status" value="2"/>
</dbReference>
<dbReference type="RefSeq" id="WP_141609001.1">
    <property type="nucleotide sequence ID" value="NZ_VIGC02000005.1"/>
</dbReference>
<dbReference type="PROSITE" id="PS50072">
    <property type="entry name" value="CSA_PPIASE_2"/>
    <property type="match status" value="2"/>
</dbReference>
<feature type="domain" description="PPIase cyclophilin-type" evidence="7">
    <location>
        <begin position="339"/>
        <end position="482"/>
    </location>
</feature>
<sequence>MRRRAPIFLSSRLLVALALMGALLLAGCGRNQEETAPPATPAPAAAETPAPDQPTPTPTGAPAEAPAAATPQAQAPAAEKVPPPEGLERGPVSEIPPVERVDMYDAPPPMEIDPDKYYYATFVTDRGNIKVQLFAKRAPNTVNNFVFLARQGFYDNTIFHRVLDGFMAQGGDPTGTGTGGPGYEFADEFYPGLNFDRPGLLAMANRGPNTNGSQFFITFAPTEWLNGQHTIFGEVIEGADVLDKLTRRDPIQQADIQGDTLYTVIIEESESSILPTPTPSPPTPTPTPTPTPFAPTSLEGERPLAQLDPAERANYFNIPPEMVIDPAQRYGAVIRTTKGDLTVELYADKAPVAVNNFVVLVNLGFYDQTPITLVRPDDSIIIGVPDNNPLNDAGYKLAAEVGTDIEAGIGALTYIPYERLADGTIMSSSSQLLIALIDPPAEANNTFSFFGQVTDGLELLNELTTEDVIESITITTSDAAAE</sequence>
<dbReference type="SUPFAM" id="SSF50891">
    <property type="entry name" value="Cyclophilin-like"/>
    <property type="match status" value="2"/>
</dbReference>
<feature type="compositionally biased region" description="Pro residues" evidence="5">
    <location>
        <begin position="276"/>
        <end position="293"/>
    </location>
</feature>
<feature type="domain" description="PPIase cyclophilin-type" evidence="7">
    <location>
        <begin position="127"/>
        <end position="271"/>
    </location>
</feature>
<feature type="signal peptide" evidence="6">
    <location>
        <begin position="1"/>
        <end position="26"/>
    </location>
</feature>
<dbReference type="OrthoDB" id="9807797at2"/>
<feature type="region of interest" description="Disordered" evidence="5">
    <location>
        <begin position="32"/>
        <end position="107"/>
    </location>
</feature>
<feature type="compositionally biased region" description="Low complexity" evidence="5">
    <location>
        <begin position="34"/>
        <end position="50"/>
    </location>
</feature>
<protein>
    <recommendedName>
        <fullName evidence="2">peptidylprolyl isomerase</fullName>
        <ecNumber evidence="2">5.2.1.8</ecNumber>
    </recommendedName>
</protein>
<accession>A0A540VJW7</accession>
<comment type="function">
    <text evidence="1">PPIases accelerate the folding of proteins. It catalyzes the cis-trans isomerization of proline imidic peptide bonds in oligopeptides.</text>
</comment>
<feature type="compositionally biased region" description="Low complexity" evidence="5">
    <location>
        <begin position="60"/>
        <end position="79"/>
    </location>
</feature>
<dbReference type="InterPro" id="IPR044666">
    <property type="entry name" value="Cyclophilin_A-like"/>
</dbReference>
<dbReference type="GO" id="GO:0003755">
    <property type="term" value="F:peptidyl-prolyl cis-trans isomerase activity"/>
    <property type="evidence" value="ECO:0007669"/>
    <property type="project" value="UniProtKB-KW"/>
</dbReference>
<dbReference type="EMBL" id="VIGC01000005">
    <property type="protein sequence ID" value="TQE97016.1"/>
    <property type="molecule type" value="Genomic_DNA"/>
</dbReference>
<name>A0A540VJW7_9CHLR</name>
<feature type="chain" id="PRO_5022051628" description="peptidylprolyl isomerase" evidence="6">
    <location>
        <begin position="27"/>
        <end position="482"/>
    </location>
</feature>
<dbReference type="CDD" id="cd00317">
    <property type="entry name" value="cyclophilin"/>
    <property type="match status" value="1"/>
</dbReference>
<organism evidence="8 9">
    <name type="scientific">Litorilinea aerophila</name>
    <dbReference type="NCBI Taxonomy" id="1204385"/>
    <lineage>
        <taxon>Bacteria</taxon>
        <taxon>Bacillati</taxon>
        <taxon>Chloroflexota</taxon>
        <taxon>Caldilineae</taxon>
        <taxon>Caldilineales</taxon>
        <taxon>Caldilineaceae</taxon>
        <taxon>Litorilinea</taxon>
    </lineage>
</organism>
<keyword evidence="9" id="KW-1185">Reference proteome</keyword>
<comment type="caution">
    <text evidence="8">The sequence shown here is derived from an EMBL/GenBank/DDBJ whole genome shotgun (WGS) entry which is preliminary data.</text>
</comment>
<keyword evidence="4" id="KW-0413">Isomerase</keyword>
<evidence type="ECO:0000256" key="5">
    <source>
        <dbReference type="SAM" id="MobiDB-lite"/>
    </source>
</evidence>
<evidence type="ECO:0000256" key="6">
    <source>
        <dbReference type="SAM" id="SignalP"/>
    </source>
</evidence>
<evidence type="ECO:0000256" key="4">
    <source>
        <dbReference type="ARBA" id="ARBA00023235"/>
    </source>
</evidence>
<reference evidence="8 9" key="1">
    <citation type="submission" date="2019-06" db="EMBL/GenBank/DDBJ databases">
        <title>Genome sequence of Litorilinea aerophila BAA-2444.</title>
        <authorList>
            <person name="Maclea K.S."/>
            <person name="Maurais E.G."/>
            <person name="Iannazzi L.C."/>
        </authorList>
    </citation>
    <scope>NUCLEOTIDE SEQUENCE [LARGE SCALE GENOMIC DNA]</scope>
    <source>
        <strain evidence="8 9">ATCC BAA-2444</strain>
    </source>
</reference>
<dbReference type="PROSITE" id="PS51257">
    <property type="entry name" value="PROKAR_LIPOPROTEIN"/>
    <property type="match status" value="1"/>
</dbReference>
<proteinExistence type="predicted"/>
<evidence type="ECO:0000259" key="7">
    <source>
        <dbReference type="PROSITE" id="PS50072"/>
    </source>
</evidence>
<keyword evidence="6" id="KW-0732">Signal</keyword>
<dbReference type="GO" id="GO:0006457">
    <property type="term" value="P:protein folding"/>
    <property type="evidence" value="ECO:0007669"/>
    <property type="project" value="InterPro"/>
</dbReference>
<dbReference type="Pfam" id="PF00160">
    <property type="entry name" value="Pro_isomerase"/>
    <property type="match status" value="2"/>
</dbReference>
<gene>
    <name evidence="8" type="ORF">FKZ61_05095</name>
</gene>
<evidence type="ECO:0000256" key="3">
    <source>
        <dbReference type="ARBA" id="ARBA00023110"/>
    </source>
</evidence>
<dbReference type="InterPro" id="IPR029000">
    <property type="entry name" value="Cyclophilin-like_dom_sf"/>
</dbReference>
<dbReference type="PRINTS" id="PR00153">
    <property type="entry name" value="CSAPPISMRASE"/>
</dbReference>
<dbReference type="InParanoid" id="A0A540VJW7"/>
<evidence type="ECO:0000256" key="1">
    <source>
        <dbReference type="ARBA" id="ARBA00002388"/>
    </source>
</evidence>
<dbReference type="EC" id="5.2.1.8" evidence="2"/>
<dbReference type="PANTHER" id="PTHR45625">
    <property type="entry name" value="PEPTIDYL-PROLYL CIS-TRANS ISOMERASE-RELATED"/>
    <property type="match status" value="1"/>
</dbReference>
<feature type="region of interest" description="Disordered" evidence="5">
    <location>
        <begin position="270"/>
        <end position="299"/>
    </location>
</feature>
<dbReference type="AlphaFoldDB" id="A0A540VJW7"/>
<evidence type="ECO:0000313" key="8">
    <source>
        <dbReference type="EMBL" id="TQE97016.1"/>
    </source>
</evidence>
<dbReference type="PANTHER" id="PTHR45625:SF4">
    <property type="entry name" value="PEPTIDYLPROLYL ISOMERASE DOMAIN AND WD REPEAT-CONTAINING PROTEIN 1"/>
    <property type="match status" value="1"/>
</dbReference>
<dbReference type="PROSITE" id="PS00170">
    <property type="entry name" value="CSA_PPIASE_1"/>
    <property type="match status" value="1"/>
</dbReference>
<keyword evidence="3" id="KW-0697">Rotamase</keyword>
<evidence type="ECO:0000313" key="9">
    <source>
        <dbReference type="Proteomes" id="UP000317371"/>
    </source>
</evidence>
<dbReference type="Proteomes" id="UP000317371">
    <property type="component" value="Unassembled WGS sequence"/>
</dbReference>
<evidence type="ECO:0000256" key="2">
    <source>
        <dbReference type="ARBA" id="ARBA00013194"/>
    </source>
</evidence>
<dbReference type="InterPro" id="IPR002130">
    <property type="entry name" value="Cyclophilin-type_PPIase_dom"/>
</dbReference>